<dbReference type="Proteomes" id="UP001161757">
    <property type="component" value="Unassembled WGS sequence"/>
</dbReference>
<comment type="caution">
    <text evidence="1">The sequence shown here is derived from an EMBL/GenBank/DDBJ whole genome shotgun (WGS) entry which is preliminary data.</text>
</comment>
<dbReference type="AlphaFoldDB" id="A0AAN6EYG5"/>
<proteinExistence type="predicted"/>
<evidence type="ECO:0000313" key="1">
    <source>
        <dbReference type="EMBL" id="KAJ8992142.1"/>
    </source>
</evidence>
<protein>
    <recommendedName>
        <fullName evidence="3">N-acetyltransferase domain-containing protein</fullName>
    </recommendedName>
</protein>
<name>A0AAN6EYG5_EXODE</name>
<dbReference type="Gene3D" id="3.40.630.30">
    <property type="match status" value="1"/>
</dbReference>
<gene>
    <name evidence="1" type="ORF">HRR80_004037</name>
</gene>
<dbReference type="InterPro" id="IPR016181">
    <property type="entry name" value="Acyl_CoA_acyltransferase"/>
</dbReference>
<reference evidence="1" key="1">
    <citation type="submission" date="2023-01" db="EMBL/GenBank/DDBJ databases">
        <title>Exophiala dermititidis isolated from Cystic Fibrosis Patient.</title>
        <authorList>
            <person name="Kurbessoian T."/>
            <person name="Crocker A."/>
            <person name="Murante D."/>
            <person name="Hogan D.A."/>
            <person name="Stajich J.E."/>
        </authorList>
    </citation>
    <scope>NUCLEOTIDE SEQUENCE</scope>
    <source>
        <strain evidence="1">Ex8</strain>
    </source>
</reference>
<accession>A0AAN6EYG5</accession>
<evidence type="ECO:0008006" key="3">
    <source>
        <dbReference type="Google" id="ProtNLM"/>
    </source>
</evidence>
<sequence>MAKRVFETFDGREVTDAMLTEAAVLFNENYGIWGTDPTHSRSVPKQGSRVKLSKDRLRAQCLPKNVDCSYARVTVEDHLAGNAFACRWRVENRTVCWITQLVVHSDYRERGLAMGLLNSLRQDDDNIYGIMSSHPAACLAAAKAFGGGIDSVPTGFIRDNASTVMKESPVEYVRNAELRGNLFDPDDTRGVISSVCTNFFVDHAEPLEALKWVRQRHSWPLGELLDGDEFLLMIEAPLRSRSRSRLAS</sequence>
<dbReference type="SUPFAM" id="SSF55729">
    <property type="entry name" value="Acyl-CoA N-acyltransferases (Nat)"/>
    <property type="match status" value="1"/>
</dbReference>
<dbReference type="EMBL" id="JAJGCB010000006">
    <property type="protein sequence ID" value="KAJ8992142.1"/>
    <property type="molecule type" value="Genomic_DNA"/>
</dbReference>
<organism evidence="1 2">
    <name type="scientific">Exophiala dermatitidis</name>
    <name type="common">Black yeast-like fungus</name>
    <name type="synonym">Wangiella dermatitidis</name>
    <dbReference type="NCBI Taxonomy" id="5970"/>
    <lineage>
        <taxon>Eukaryota</taxon>
        <taxon>Fungi</taxon>
        <taxon>Dikarya</taxon>
        <taxon>Ascomycota</taxon>
        <taxon>Pezizomycotina</taxon>
        <taxon>Eurotiomycetes</taxon>
        <taxon>Chaetothyriomycetidae</taxon>
        <taxon>Chaetothyriales</taxon>
        <taxon>Herpotrichiellaceae</taxon>
        <taxon>Exophiala</taxon>
    </lineage>
</organism>
<evidence type="ECO:0000313" key="2">
    <source>
        <dbReference type="Proteomes" id="UP001161757"/>
    </source>
</evidence>